<evidence type="ECO:0000256" key="6">
    <source>
        <dbReference type="SAM" id="MobiDB-lite"/>
    </source>
</evidence>
<dbReference type="SMART" id="SM00355">
    <property type="entry name" value="ZnF_C2H2"/>
    <property type="match status" value="2"/>
</dbReference>
<evidence type="ECO:0000256" key="1">
    <source>
        <dbReference type="ARBA" id="ARBA00022723"/>
    </source>
</evidence>
<feature type="domain" description="C2H2-type" evidence="7">
    <location>
        <begin position="335"/>
        <end position="364"/>
    </location>
</feature>
<feature type="region of interest" description="Disordered" evidence="6">
    <location>
        <begin position="204"/>
        <end position="233"/>
    </location>
</feature>
<dbReference type="FunFam" id="3.30.160.60:FF:000072">
    <property type="entry name" value="zinc finger protein 143 isoform X1"/>
    <property type="match status" value="1"/>
</dbReference>
<dbReference type="Gene3D" id="3.30.160.60">
    <property type="entry name" value="Classic Zinc Finger"/>
    <property type="match status" value="2"/>
</dbReference>
<organism evidence="8 9">
    <name type="scientific">Mesorhabditis belari</name>
    <dbReference type="NCBI Taxonomy" id="2138241"/>
    <lineage>
        <taxon>Eukaryota</taxon>
        <taxon>Metazoa</taxon>
        <taxon>Ecdysozoa</taxon>
        <taxon>Nematoda</taxon>
        <taxon>Chromadorea</taxon>
        <taxon>Rhabditida</taxon>
        <taxon>Rhabditina</taxon>
        <taxon>Rhabditomorpha</taxon>
        <taxon>Rhabditoidea</taxon>
        <taxon>Rhabditidae</taxon>
        <taxon>Mesorhabditinae</taxon>
        <taxon>Mesorhabditis</taxon>
    </lineage>
</organism>
<sequence length="419" mass="46937">MDQPVIVNSLLTFLRTFREHPLIERIINDHFAPKQILDARKVIETRLGVQNISHSVKFVDLFDLADNKGILPTFAVADLSELPMVIASQEHRKMELVRKEWEEENSQRSQNEATLSKNLPNDQQNSNLSSDVVTPFCRQNLEVNAASPEAATTTTCSSANSEAASTSPKESPIPSSYEMSMEVGNKKRKMASRSLDAALKRLSDRRITESEPPAKSTSFTPIPTPTLGQPMTSLIPQIAPGLNRTPFLNGMVDAQAYLNMLRLLQQQQQSHLFSGWSQQLNNLRNTVPTPTIKEEPKKEDEDELEKESNDGSPSPSEEMKDDGDSATENNAEKPYVCSQPNCSKRFANKFLLKKHMFIHTGLRPHACPYCTKRFNRKDNLLRHKKTHIQNGTTGMPGAPRRGLRLFMPSGGEISDDISD</sequence>
<dbReference type="GO" id="GO:0000981">
    <property type="term" value="F:DNA-binding transcription factor activity, RNA polymerase II-specific"/>
    <property type="evidence" value="ECO:0007669"/>
    <property type="project" value="TreeGrafter"/>
</dbReference>
<evidence type="ECO:0000313" key="8">
    <source>
        <dbReference type="Proteomes" id="UP000887575"/>
    </source>
</evidence>
<feature type="compositionally biased region" description="Low complexity" evidence="6">
    <location>
        <begin position="146"/>
        <end position="168"/>
    </location>
</feature>
<dbReference type="GO" id="GO:0008270">
    <property type="term" value="F:zinc ion binding"/>
    <property type="evidence" value="ECO:0007669"/>
    <property type="project" value="UniProtKB-KW"/>
</dbReference>
<dbReference type="GO" id="GO:0000978">
    <property type="term" value="F:RNA polymerase II cis-regulatory region sequence-specific DNA binding"/>
    <property type="evidence" value="ECO:0007669"/>
    <property type="project" value="TreeGrafter"/>
</dbReference>
<protein>
    <submittedName>
        <fullName evidence="9">C2H2-type domain-containing protein</fullName>
    </submittedName>
</protein>
<feature type="domain" description="C2H2-type" evidence="7">
    <location>
        <begin position="365"/>
        <end position="392"/>
    </location>
</feature>
<dbReference type="GO" id="GO:0045893">
    <property type="term" value="P:positive regulation of DNA-templated transcription"/>
    <property type="evidence" value="ECO:0007669"/>
    <property type="project" value="UniProtKB-ARBA"/>
</dbReference>
<feature type="region of interest" description="Disordered" evidence="6">
    <location>
        <begin position="146"/>
        <end position="177"/>
    </location>
</feature>
<accession>A0AAF3FNY3</accession>
<dbReference type="PANTHER" id="PTHR23235:SF120">
    <property type="entry name" value="KRUPPEL-LIKE FACTOR 15"/>
    <property type="match status" value="1"/>
</dbReference>
<keyword evidence="8" id="KW-1185">Reference proteome</keyword>
<evidence type="ECO:0000256" key="4">
    <source>
        <dbReference type="ARBA" id="ARBA00022833"/>
    </source>
</evidence>
<dbReference type="PROSITE" id="PS00028">
    <property type="entry name" value="ZINC_FINGER_C2H2_1"/>
    <property type="match status" value="2"/>
</dbReference>
<evidence type="ECO:0000313" key="9">
    <source>
        <dbReference type="WBParaSite" id="MBELARI_LOCUS7388"/>
    </source>
</evidence>
<name>A0AAF3FNY3_9BILA</name>
<dbReference type="AlphaFoldDB" id="A0AAF3FNY3"/>
<dbReference type="FunFam" id="3.30.160.60:FF:001732">
    <property type="entry name" value="Zgc:162936"/>
    <property type="match status" value="1"/>
</dbReference>
<evidence type="ECO:0000256" key="2">
    <source>
        <dbReference type="ARBA" id="ARBA00022737"/>
    </source>
</evidence>
<keyword evidence="4" id="KW-0862">Zinc</keyword>
<feature type="compositionally biased region" description="Polar residues" evidence="6">
    <location>
        <begin position="215"/>
        <end position="233"/>
    </location>
</feature>
<dbReference type="Pfam" id="PF00096">
    <property type="entry name" value="zf-C2H2"/>
    <property type="match status" value="2"/>
</dbReference>
<dbReference type="WBParaSite" id="MBELARI_LOCUS7388">
    <property type="protein sequence ID" value="MBELARI_LOCUS7388"/>
    <property type="gene ID" value="MBELARI_LOCUS7388"/>
</dbReference>
<evidence type="ECO:0000256" key="3">
    <source>
        <dbReference type="ARBA" id="ARBA00022771"/>
    </source>
</evidence>
<evidence type="ECO:0000259" key="7">
    <source>
        <dbReference type="PROSITE" id="PS50157"/>
    </source>
</evidence>
<reference evidence="9" key="1">
    <citation type="submission" date="2024-02" db="UniProtKB">
        <authorList>
            <consortium name="WormBaseParasite"/>
        </authorList>
    </citation>
    <scope>IDENTIFICATION</scope>
</reference>
<keyword evidence="3 5" id="KW-0863">Zinc-finger</keyword>
<feature type="compositionally biased region" description="Polar residues" evidence="6">
    <location>
        <begin position="107"/>
        <end position="130"/>
    </location>
</feature>
<dbReference type="InterPro" id="IPR013087">
    <property type="entry name" value="Znf_C2H2_type"/>
</dbReference>
<evidence type="ECO:0000256" key="5">
    <source>
        <dbReference type="PROSITE-ProRule" id="PRU00042"/>
    </source>
</evidence>
<keyword evidence="1" id="KW-0479">Metal-binding</keyword>
<dbReference type="PROSITE" id="PS50157">
    <property type="entry name" value="ZINC_FINGER_C2H2_2"/>
    <property type="match status" value="2"/>
</dbReference>
<proteinExistence type="predicted"/>
<dbReference type="InterPro" id="IPR036236">
    <property type="entry name" value="Znf_C2H2_sf"/>
</dbReference>
<keyword evidence="2" id="KW-0677">Repeat</keyword>
<dbReference type="SUPFAM" id="SSF57667">
    <property type="entry name" value="beta-beta-alpha zinc fingers"/>
    <property type="match status" value="1"/>
</dbReference>
<feature type="region of interest" description="Disordered" evidence="6">
    <location>
        <begin position="283"/>
        <end position="338"/>
    </location>
</feature>
<dbReference type="Proteomes" id="UP000887575">
    <property type="component" value="Unassembled WGS sequence"/>
</dbReference>
<dbReference type="PANTHER" id="PTHR23235">
    <property type="entry name" value="KRUEPPEL-LIKE TRANSCRIPTION FACTOR"/>
    <property type="match status" value="1"/>
</dbReference>
<feature type="region of interest" description="Disordered" evidence="6">
    <location>
        <begin position="98"/>
        <end position="130"/>
    </location>
</feature>
<dbReference type="GO" id="GO:0005694">
    <property type="term" value="C:chromosome"/>
    <property type="evidence" value="ECO:0007669"/>
    <property type="project" value="UniProtKB-ARBA"/>
</dbReference>